<keyword evidence="4" id="KW-1185">Reference proteome</keyword>
<dbReference type="OMA" id="SIRMEYC"/>
<organism evidence="3 4">
    <name type="scientific">Taxus chinensis</name>
    <name type="common">Chinese yew</name>
    <name type="synonym">Taxus wallichiana var. chinensis</name>
    <dbReference type="NCBI Taxonomy" id="29808"/>
    <lineage>
        <taxon>Eukaryota</taxon>
        <taxon>Viridiplantae</taxon>
        <taxon>Streptophyta</taxon>
        <taxon>Embryophyta</taxon>
        <taxon>Tracheophyta</taxon>
        <taxon>Spermatophyta</taxon>
        <taxon>Pinopsida</taxon>
        <taxon>Pinidae</taxon>
        <taxon>Conifers II</taxon>
        <taxon>Cupressales</taxon>
        <taxon>Taxaceae</taxon>
        <taxon>Taxus</taxon>
    </lineage>
</organism>
<keyword evidence="1" id="KW-0677">Repeat</keyword>
<evidence type="ECO:0000256" key="1">
    <source>
        <dbReference type="ARBA" id="ARBA00022737"/>
    </source>
</evidence>
<gene>
    <name evidence="3" type="ORF">KI387_032126</name>
</gene>
<feature type="non-terminal residue" evidence="3">
    <location>
        <position position="1"/>
    </location>
</feature>
<dbReference type="EMBL" id="JAHRHJ020003813">
    <property type="protein sequence ID" value="KAH9288009.1"/>
    <property type="molecule type" value="Genomic_DNA"/>
</dbReference>
<dbReference type="SUPFAM" id="SSF52058">
    <property type="entry name" value="L domain-like"/>
    <property type="match status" value="1"/>
</dbReference>
<evidence type="ECO:0000313" key="4">
    <source>
        <dbReference type="Proteomes" id="UP000824469"/>
    </source>
</evidence>
<dbReference type="PANTHER" id="PTHR45752">
    <property type="entry name" value="LEUCINE-RICH REPEAT-CONTAINING"/>
    <property type="match status" value="1"/>
</dbReference>
<comment type="caution">
    <text evidence="3">The sequence shown here is derived from an EMBL/GenBank/DDBJ whole genome shotgun (WGS) entry which is preliminary data.</text>
</comment>
<dbReference type="Proteomes" id="UP000824469">
    <property type="component" value="Unassembled WGS sequence"/>
</dbReference>
<dbReference type="AlphaFoldDB" id="A0AA38EZ81"/>
<dbReference type="InterPro" id="IPR032675">
    <property type="entry name" value="LRR_dom_sf"/>
</dbReference>
<reference evidence="3 4" key="1">
    <citation type="journal article" date="2021" name="Nat. Plants">
        <title>The Taxus genome provides insights into paclitaxel biosynthesis.</title>
        <authorList>
            <person name="Xiong X."/>
            <person name="Gou J."/>
            <person name="Liao Q."/>
            <person name="Li Y."/>
            <person name="Zhou Q."/>
            <person name="Bi G."/>
            <person name="Li C."/>
            <person name="Du R."/>
            <person name="Wang X."/>
            <person name="Sun T."/>
            <person name="Guo L."/>
            <person name="Liang H."/>
            <person name="Lu P."/>
            <person name="Wu Y."/>
            <person name="Zhang Z."/>
            <person name="Ro D.K."/>
            <person name="Shang Y."/>
            <person name="Huang S."/>
            <person name="Yan J."/>
        </authorList>
    </citation>
    <scope>NUCLEOTIDE SEQUENCE [LARGE SCALE GENOMIC DNA]</scope>
    <source>
        <strain evidence="3">Ta-2019</strain>
    </source>
</reference>
<evidence type="ECO:0000259" key="2">
    <source>
        <dbReference type="Pfam" id="PF23598"/>
    </source>
</evidence>
<accession>A0AA38EZ81</accession>
<dbReference type="Pfam" id="PF00560">
    <property type="entry name" value="LRR_1"/>
    <property type="match status" value="1"/>
</dbReference>
<dbReference type="Gene3D" id="3.80.10.10">
    <property type="entry name" value="Ribonuclease Inhibitor"/>
    <property type="match status" value="2"/>
</dbReference>
<dbReference type="PANTHER" id="PTHR45752:SF195">
    <property type="entry name" value="LEUCINE-RICH REPEAT (LRR) FAMILY PROTEIN-RELATED"/>
    <property type="match status" value="1"/>
</dbReference>
<feature type="domain" description="Disease resistance R13L4/SHOC-2-like LRR" evidence="2">
    <location>
        <begin position="254"/>
        <end position="398"/>
    </location>
</feature>
<dbReference type="InterPro" id="IPR001611">
    <property type="entry name" value="Leu-rich_rpt"/>
</dbReference>
<sequence length="602" mass="69279">NFSGLQVLKLRHLHHTDDAIEMGHLKNLKHLELTGFQNNKISSWQKLKLLQKLKLFYIEGLKELPRSIGNLQSLKELYCDRIEQLPASLVKLRSLQELHLVACRGLKQLPAGFGELSSLTKLNLRHCDLQELPCDFHKLSALQSLDLYDCYSLLRLPEGLGNLQSLTNINVERCSKLITLPDRVAGLSLMKGRISFHECSSLKEIPEDICKLTMLTRLSFSGCKSLRVLPISFSQLTCLEELDLTCESLQELCNDFHSLVRLRRLDMSGCKSLSRLPPSFGNLGCLEVLNLSECDKLEELSSDFGRLGALKDLNLSGCKSLTELSDSFGRLRCLEQLHLWLCSKLEELSSDFNCLRSLVKLNLSTCESLDGKWMDTVGGIQSLWWVDIAGSERMIQRWREMEREKEEWHFEVNSDSYYDEPTKEEQRALLLKRMIPKIFDEERLLIDIHQRPFHSSSLLSHTPLVLIIHNSWSGEINGELFEKNAQQLEWSTQAWRIIYVGGHFSALPDEVKDRILVYTSPNKFSLFLDKFSTAFGDQYITAAFRSRDGLEEKGIRCPSFWEDISYIFDELSFLIRTPRESNLEILRAVLQTDFLLLNNRQK</sequence>
<dbReference type="Pfam" id="PF23598">
    <property type="entry name" value="LRR_14"/>
    <property type="match status" value="2"/>
</dbReference>
<feature type="domain" description="Disease resistance R13L4/SHOC-2-like LRR" evidence="2">
    <location>
        <begin position="1"/>
        <end position="103"/>
    </location>
</feature>
<dbReference type="InterPro" id="IPR055414">
    <property type="entry name" value="LRR_R13L4/SHOC2-like"/>
</dbReference>
<proteinExistence type="predicted"/>
<protein>
    <recommendedName>
        <fullName evidence="2">Disease resistance R13L4/SHOC-2-like LRR domain-containing protein</fullName>
    </recommendedName>
</protein>
<dbReference type="SUPFAM" id="SSF52075">
    <property type="entry name" value="Outer arm dynein light chain 1"/>
    <property type="match status" value="1"/>
</dbReference>
<dbReference type="InterPro" id="IPR050715">
    <property type="entry name" value="LRR-SigEffector_domain"/>
</dbReference>
<name>A0AA38EZ81_TAXCH</name>
<evidence type="ECO:0000313" key="3">
    <source>
        <dbReference type="EMBL" id="KAH9288009.1"/>
    </source>
</evidence>
<feature type="non-terminal residue" evidence="3">
    <location>
        <position position="602"/>
    </location>
</feature>